<dbReference type="RefSeq" id="XP_013321680.1">
    <property type="nucleotide sequence ID" value="XM_013466226.1"/>
</dbReference>
<dbReference type="STRING" id="348802.A0A0D2C843"/>
<feature type="non-terminal residue" evidence="4">
    <location>
        <position position="1"/>
    </location>
</feature>
<feature type="region of interest" description="Disordered" evidence="1">
    <location>
        <begin position="494"/>
        <end position="521"/>
    </location>
</feature>
<proteinExistence type="predicted"/>
<dbReference type="OrthoDB" id="3903561at2759"/>
<feature type="compositionally biased region" description="Basic and acidic residues" evidence="1">
    <location>
        <begin position="369"/>
        <end position="381"/>
    </location>
</feature>
<dbReference type="AlphaFoldDB" id="A0A0D2C843"/>
<evidence type="ECO:0000256" key="2">
    <source>
        <dbReference type="SAM" id="Phobius"/>
    </source>
</evidence>
<name>A0A0D2C843_9EURO</name>
<sequence length="534" mass="58272">MIWIIFSSLFVISFSSLATAMSGYSSNSEAVMPDYAGHLVDYADYEVVHFAINDAWRIGEPEPVTVTVGNACVWQGIGSKDDDTDGVTKGAGTYPSRDVDTDDDEDPFEYVPFNCTMFWRTVQYVGLYGLEASRHSPSTFVWNGIQHNLTSPTLNITTSYTPSSLLSLSNYLDDFSTQSPSTLKSVGKVSESTFWIYDNQTYSFDYVLDHATCQYTHSHNWGFSFLLLFTTALLLAIWAVGTYVLWLSVDLHSPRLDGHGAGRRFDAGSRGIYRSSWELVEALKTYLGHDAVHPGMSENEIRSMIKRRRRYVTGGAQGVGTACDAHFLQRSDTKAEEGTFHAHSLAQTPAPGQTPWKKFKQWSRPLRPNAEESIRRPRHADATLSTASQHPILISRSTLGTTTSSLTSPSPSSVVTFSNLLTTEHDMLAESGSRSVDGRRNKPRLSKLNSTGSGVDQIQGQGRSVSAASSGTWWLAPASASSSGASSTFVTSIEDADTLGSGTNGRLVGGKGQDMAAQGTDGDVLEFRYDLGDD</sequence>
<dbReference type="GeneID" id="25323165"/>
<evidence type="ECO:0000256" key="1">
    <source>
        <dbReference type="SAM" id="MobiDB-lite"/>
    </source>
</evidence>
<protein>
    <recommendedName>
        <fullName evidence="6">Autophagy-related protein 27</fullName>
    </recommendedName>
</protein>
<organism evidence="4 5">
    <name type="scientific">Exophiala xenobiotica</name>
    <dbReference type="NCBI Taxonomy" id="348802"/>
    <lineage>
        <taxon>Eukaryota</taxon>
        <taxon>Fungi</taxon>
        <taxon>Dikarya</taxon>
        <taxon>Ascomycota</taxon>
        <taxon>Pezizomycotina</taxon>
        <taxon>Eurotiomycetes</taxon>
        <taxon>Chaetothyriomycetidae</taxon>
        <taxon>Chaetothyriales</taxon>
        <taxon>Herpotrichiellaceae</taxon>
        <taxon>Exophiala</taxon>
    </lineage>
</organism>
<feature type="compositionally biased region" description="Polar residues" evidence="1">
    <location>
        <begin position="447"/>
        <end position="463"/>
    </location>
</feature>
<feature type="region of interest" description="Disordered" evidence="1">
    <location>
        <begin position="367"/>
        <end position="394"/>
    </location>
</feature>
<dbReference type="EMBL" id="KN847317">
    <property type="protein sequence ID" value="KIW61096.1"/>
    <property type="molecule type" value="Genomic_DNA"/>
</dbReference>
<dbReference type="HOGENOM" id="CLU_020752_0_0_1"/>
<dbReference type="Proteomes" id="UP000054342">
    <property type="component" value="Unassembled WGS sequence"/>
</dbReference>
<evidence type="ECO:0008006" key="6">
    <source>
        <dbReference type="Google" id="ProtNLM"/>
    </source>
</evidence>
<keyword evidence="2" id="KW-0812">Transmembrane</keyword>
<reference evidence="4 5" key="1">
    <citation type="submission" date="2015-01" db="EMBL/GenBank/DDBJ databases">
        <title>The Genome Sequence of Exophiala xenobiotica CBS118157.</title>
        <authorList>
            <consortium name="The Broad Institute Genomics Platform"/>
            <person name="Cuomo C."/>
            <person name="de Hoog S."/>
            <person name="Gorbushina A."/>
            <person name="Stielow B."/>
            <person name="Teixiera M."/>
            <person name="Abouelleil A."/>
            <person name="Chapman S.B."/>
            <person name="Priest M."/>
            <person name="Young S.K."/>
            <person name="Wortman J."/>
            <person name="Nusbaum C."/>
            <person name="Birren B."/>
        </authorList>
    </citation>
    <scope>NUCLEOTIDE SEQUENCE [LARGE SCALE GENOMIC DNA]</scope>
    <source>
        <strain evidence="4 5">CBS 118157</strain>
    </source>
</reference>
<gene>
    <name evidence="4" type="ORF">PV05_01257</name>
</gene>
<feature type="chain" id="PRO_5002239534" description="Autophagy-related protein 27" evidence="3">
    <location>
        <begin position="21"/>
        <end position="534"/>
    </location>
</feature>
<keyword evidence="2" id="KW-1133">Transmembrane helix</keyword>
<feature type="region of interest" description="Disordered" evidence="1">
    <location>
        <begin position="428"/>
        <end position="463"/>
    </location>
</feature>
<accession>A0A0D2C843</accession>
<feature type="transmembrane region" description="Helical" evidence="2">
    <location>
        <begin position="221"/>
        <end position="246"/>
    </location>
</feature>
<evidence type="ECO:0000256" key="3">
    <source>
        <dbReference type="SAM" id="SignalP"/>
    </source>
</evidence>
<keyword evidence="5" id="KW-1185">Reference proteome</keyword>
<feature type="region of interest" description="Disordered" evidence="1">
    <location>
        <begin position="82"/>
        <end position="101"/>
    </location>
</feature>
<evidence type="ECO:0000313" key="5">
    <source>
        <dbReference type="Proteomes" id="UP000054342"/>
    </source>
</evidence>
<evidence type="ECO:0000313" key="4">
    <source>
        <dbReference type="EMBL" id="KIW61096.1"/>
    </source>
</evidence>
<feature type="signal peptide" evidence="3">
    <location>
        <begin position="1"/>
        <end position="20"/>
    </location>
</feature>
<keyword evidence="3" id="KW-0732">Signal</keyword>
<keyword evidence="2" id="KW-0472">Membrane</keyword>